<comment type="similarity">
    <text evidence="1 5">Belongs to the type-B carboxylesterase/lipase family.</text>
</comment>
<protein>
    <recommendedName>
        <fullName evidence="5">Carboxylic ester hydrolase</fullName>
        <ecNumber evidence="5">3.1.1.-</ecNumber>
    </recommendedName>
</protein>
<evidence type="ECO:0000259" key="6">
    <source>
        <dbReference type="Pfam" id="PF00135"/>
    </source>
</evidence>
<dbReference type="SUPFAM" id="SSF53474">
    <property type="entry name" value="alpha/beta-Hydrolases"/>
    <property type="match status" value="1"/>
</dbReference>
<accession>A0A2J7RMT8</accession>
<name>A0A2J7RMT8_9NEOP</name>
<dbReference type="Gene3D" id="3.40.50.1820">
    <property type="entry name" value="alpha/beta hydrolase"/>
    <property type="match status" value="1"/>
</dbReference>
<proteinExistence type="inferred from homology"/>
<keyword evidence="3 5" id="KW-0378">Hydrolase</keyword>
<dbReference type="InterPro" id="IPR029058">
    <property type="entry name" value="AB_hydrolase_fold"/>
</dbReference>
<keyword evidence="4" id="KW-0325">Glycoprotein</keyword>
<gene>
    <name evidence="7" type="ORF">B7P43_G10289</name>
</gene>
<sequence length="298" mass="33327">MALRWVQQNIAHFGGDPDNVTVGGVSAGGASVHLHVLSPMSKGLFHHAIAQSGSALCPWAAEDPSLALSKAFRLGEALGCKTSDSKKLLEFLMKVPAQKIVEGIDKALEEEEKHPMPLLFVPVIEKGNHKDEAFLREKPTDIIKSGKFNKVPLIIGGTSREGLLIMRDLMEHSSWYHSLSADLEPLISVNLKIPKGTEETKEISHKIKEFYFGDKPVSKETWPQLVDVCRKYIIMLFLCQNIAVFNEISFCFPRYMVTCFSTFGHTGVLKSNKQNPRLLFICTSFHSKNNQDTYIQLI</sequence>
<evidence type="ECO:0000256" key="5">
    <source>
        <dbReference type="RuleBase" id="RU361235"/>
    </source>
</evidence>
<dbReference type="Proteomes" id="UP000235965">
    <property type="component" value="Unassembled WGS sequence"/>
</dbReference>
<dbReference type="PROSITE" id="PS00122">
    <property type="entry name" value="CARBOXYLESTERASE_B_1"/>
    <property type="match status" value="1"/>
</dbReference>
<evidence type="ECO:0000313" key="8">
    <source>
        <dbReference type="Proteomes" id="UP000235965"/>
    </source>
</evidence>
<dbReference type="Pfam" id="PF00135">
    <property type="entry name" value="COesterase"/>
    <property type="match status" value="1"/>
</dbReference>
<dbReference type="InterPro" id="IPR050309">
    <property type="entry name" value="Type-B_Carboxylest/Lipase"/>
</dbReference>
<feature type="domain" description="Carboxylesterase type B" evidence="6">
    <location>
        <begin position="1"/>
        <end position="235"/>
    </location>
</feature>
<dbReference type="PANTHER" id="PTHR11559">
    <property type="entry name" value="CARBOXYLESTERASE"/>
    <property type="match status" value="1"/>
</dbReference>
<dbReference type="OrthoDB" id="19653at2759"/>
<dbReference type="GO" id="GO:0052689">
    <property type="term" value="F:carboxylic ester hydrolase activity"/>
    <property type="evidence" value="ECO:0007669"/>
    <property type="project" value="UniProtKB-KW"/>
</dbReference>
<organism evidence="7 8">
    <name type="scientific">Cryptotermes secundus</name>
    <dbReference type="NCBI Taxonomy" id="105785"/>
    <lineage>
        <taxon>Eukaryota</taxon>
        <taxon>Metazoa</taxon>
        <taxon>Ecdysozoa</taxon>
        <taxon>Arthropoda</taxon>
        <taxon>Hexapoda</taxon>
        <taxon>Insecta</taxon>
        <taxon>Pterygota</taxon>
        <taxon>Neoptera</taxon>
        <taxon>Polyneoptera</taxon>
        <taxon>Dictyoptera</taxon>
        <taxon>Blattodea</taxon>
        <taxon>Blattoidea</taxon>
        <taxon>Termitoidae</taxon>
        <taxon>Kalotermitidae</taxon>
        <taxon>Cryptotermitinae</taxon>
        <taxon>Cryptotermes</taxon>
    </lineage>
</organism>
<keyword evidence="2" id="KW-0719">Serine esterase</keyword>
<dbReference type="EC" id="3.1.1.-" evidence="5"/>
<reference evidence="7 8" key="1">
    <citation type="submission" date="2017-12" db="EMBL/GenBank/DDBJ databases">
        <title>Hemimetabolous genomes reveal molecular basis of termite eusociality.</title>
        <authorList>
            <person name="Harrison M.C."/>
            <person name="Jongepier E."/>
            <person name="Robertson H.M."/>
            <person name="Arning N."/>
            <person name="Bitard-Feildel T."/>
            <person name="Chao H."/>
            <person name="Childers C.P."/>
            <person name="Dinh H."/>
            <person name="Doddapaneni H."/>
            <person name="Dugan S."/>
            <person name="Gowin J."/>
            <person name="Greiner C."/>
            <person name="Han Y."/>
            <person name="Hu H."/>
            <person name="Hughes D.S.T."/>
            <person name="Huylmans A.-K."/>
            <person name="Kemena C."/>
            <person name="Kremer L.P.M."/>
            <person name="Lee S.L."/>
            <person name="Lopez-Ezquerra A."/>
            <person name="Mallet L."/>
            <person name="Monroy-Kuhn J.M."/>
            <person name="Moser A."/>
            <person name="Murali S.C."/>
            <person name="Muzny D.M."/>
            <person name="Otani S."/>
            <person name="Piulachs M.-D."/>
            <person name="Poelchau M."/>
            <person name="Qu J."/>
            <person name="Schaub F."/>
            <person name="Wada-Katsumata A."/>
            <person name="Worley K.C."/>
            <person name="Xie Q."/>
            <person name="Ylla G."/>
            <person name="Poulsen M."/>
            <person name="Gibbs R.A."/>
            <person name="Schal C."/>
            <person name="Richards S."/>
            <person name="Belles X."/>
            <person name="Korb J."/>
            <person name="Bornberg-Bauer E."/>
        </authorList>
    </citation>
    <scope>NUCLEOTIDE SEQUENCE [LARGE SCALE GENOMIC DNA]</scope>
    <source>
        <tissue evidence="7">Whole body</tissue>
    </source>
</reference>
<evidence type="ECO:0000256" key="3">
    <source>
        <dbReference type="ARBA" id="ARBA00022801"/>
    </source>
</evidence>
<evidence type="ECO:0000313" key="7">
    <source>
        <dbReference type="EMBL" id="PNF42154.1"/>
    </source>
</evidence>
<keyword evidence="8" id="KW-1185">Reference proteome</keyword>
<comment type="caution">
    <text evidence="7">The sequence shown here is derived from an EMBL/GenBank/DDBJ whole genome shotgun (WGS) entry which is preliminary data.</text>
</comment>
<dbReference type="InterPro" id="IPR002018">
    <property type="entry name" value="CarbesteraseB"/>
</dbReference>
<dbReference type="EMBL" id="NEVH01002552">
    <property type="protein sequence ID" value="PNF42154.1"/>
    <property type="molecule type" value="Genomic_DNA"/>
</dbReference>
<dbReference type="AlphaFoldDB" id="A0A2J7RMT8"/>
<evidence type="ECO:0000256" key="2">
    <source>
        <dbReference type="ARBA" id="ARBA00022487"/>
    </source>
</evidence>
<evidence type="ECO:0000256" key="1">
    <source>
        <dbReference type="ARBA" id="ARBA00005964"/>
    </source>
</evidence>
<evidence type="ECO:0000256" key="4">
    <source>
        <dbReference type="ARBA" id="ARBA00023180"/>
    </source>
</evidence>
<dbReference type="InterPro" id="IPR019826">
    <property type="entry name" value="Carboxylesterase_B_AS"/>
</dbReference>